<dbReference type="InterPro" id="IPR036291">
    <property type="entry name" value="NAD(P)-bd_dom_sf"/>
</dbReference>
<accession>A0A1Y0IGP1</accession>
<dbReference type="InterPro" id="IPR006115">
    <property type="entry name" value="6PGDH_NADP-bd"/>
</dbReference>
<dbReference type="InterPro" id="IPR015815">
    <property type="entry name" value="HIBADH-related"/>
</dbReference>
<proteinExistence type="predicted"/>
<dbReference type="RefSeq" id="WP_087464140.1">
    <property type="nucleotide sequence ID" value="NZ_CP021425.1"/>
</dbReference>
<dbReference type="InterPro" id="IPR013328">
    <property type="entry name" value="6PGD_dom2"/>
</dbReference>
<protein>
    <submittedName>
        <fullName evidence="6">3-hydroxyisobutyrate dehydrogenase</fullName>
    </submittedName>
</protein>
<sequence>MTNIAFLGLGAMGSRMVRHLIAADHSVTVWNRTHDATKPLAESGAVAAETPADAARHAEVVISMVRDDEASREVWLNEQTGALKTLPKGAIAIESSTLTPAWIEELAIACKLVGIEFADAPVAGSRPQAEAAKLIYLVGAEGSTFAHIKPLLLQMGGAVHHTGTIGTGARIKLAVNALFGVQVGVVAELLGLLKKSGMDLQQAHEIIGSTPVCSPAAKLAGDAMIAGQFAPAFPIELVDKDFGYVRSLAVGSGCDMPLIDCTYQVLQRAISTGLADKNITAIAQLYMEAES</sequence>
<dbReference type="PIRSF" id="PIRSF000103">
    <property type="entry name" value="HIBADH"/>
    <property type="match status" value="1"/>
</dbReference>
<dbReference type="Pfam" id="PF14833">
    <property type="entry name" value="NAD_binding_11"/>
    <property type="match status" value="1"/>
</dbReference>
<dbReference type="InterPro" id="IPR051265">
    <property type="entry name" value="HIBADH-related_NP60_sf"/>
</dbReference>
<keyword evidence="7" id="KW-1185">Reference proteome</keyword>
<reference evidence="6 7" key="1">
    <citation type="submission" date="2017-05" db="EMBL/GenBank/DDBJ databases">
        <title>Genomic insights into alkan degradation activity of Oleiphilus messinensis.</title>
        <authorList>
            <person name="Kozyavkin S.A."/>
            <person name="Slesarev A.I."/>
            <person name="Golyshin P.N."/>
            <person name="Korzhenkov A."/>
            <person name="Golyshina O.N."/>
            <person name="Toshchakov S.V."/>
        </authorList>
    </citation>
    <scope>NUCLEOTIDE SEQUENCE [LARGE SCALE GENOMIC DNA]</scope>
    <source>
        <strain evidence="6 7">ME102</strain>
    </source>
</reference>
<dbReference type="InterPro" id="IPR008927">
    <property type="entry name" value="6-PGluconate_DH-like_C_sf"/>
</dbReference>
<dbReference type="EMBL" id="CP021425">
    <property type="protein sequence ID" value="ARU59470.1"/>
    <property type="molecule type" value="Genomic_DNA"/>
</dbReference>
<dbReference type="GO" id="GO:0050661">
    <property type="term" value="F:NADP binding"/>
    <property type="evidence" value="ECO:0007669"/>
    <property type="project" value="InterPro"/>
</dbReference>
<evidence type="ECO:0000256" key="1">
    <source>
        <dbReference type="ARBA" id="ARBA00023002"/>
    </source>
</evidence>
<evidence type="ECO:0000313" key="6">
    <source>
        <dbReference type="EMBL" id="ARU59470.1"/>
    </source>
</evidence>
<name>A0A1Y0IGP1_9GAMM</name>
<dbReference type="SUPFAM" id="SSF48179">
    <property type="entry name" value="6-phosphogluconate dehydrogenase C-terminal domain-like"/>
    <property type="match status" value="1"/>
</dbReference>
<dbReference type="PANTHER" id="PTHR43580:SF2">
    <property type="entry name" value="CYTOKINE-LIKE NUCLEAR FACTOR N-PAC"/>
    <property type="match status" value="1"/>
</dbReference>
<dbReference type="InterPro" id="IPR002204">
    <property type="entry name" value="3-OH-isobutyrate_DH-rel_CS"/>
</dbReference>
<dbReference type="Gene3D" id="1.10.1040.10">
    <property type="entry name" value="N-(1-d-carboxylethyl)-l-norvaline Dehydrogenase, domain 2"/>
    <property type="match status" value="1"/>
</dbReference>
<dbReference type="InterPro" id="IPR029154">
    <property type="entry name" value="HIBADH-like_NADP-bd"/>
</dbReference>
<keyword evidence="2" id="KW-0520">NAD</keyword>
<dbReference type="PANTHER" id="PTHR43580">
    <property type="entry name" value="OXIDOREDUCTASE GLYR1-RELATED"/>
    <property type="match status" value="1"/>
</dbReference>
<evidence type="ECO:0000259" key="5">
    <source>
        <dbReference type="Pfam" id="PF14833"/>
    </source>
</evidence>
<dbReference type="Pfam" id="PF03446">
    <property type="entry name" value="NAD_binding_2"/>
    <property type="match status" value="1"/>
</dbReference>
<keyword evidence="1" id="KW-0560">Oxidoreductase</keyword>
<dbReference type="Proteomes" id="UP000196027">
    <property type="component" value="Chromosome"/>
</dbReference>
<feature type="domain" description="3-hydroxyisobutyrate dehydrogenase-like NAD-binding" evidence="5">
    <location>
        <begin position="166"/>
        <end position="286"/>
    </location>
</feature>
<evidence type="ECO:0000313" key="7">
    <source>
        <dbReference type="Proteomes" id="UP000196027"/>
    </source>
</evidence>
<evidence type="ECO:0000256" key="3">
    <source>
        <dbReference type="PIRSR" id="PIRSR000103-1"/>
    </source>
</evidence>
<dbReference type="PROSITE" id="PS00895">
    <property type="entry name" value="3_HYDROXYISOBUT_DH"/>
    <property type="match status" value="1"/>
</dbReference>
<gene>
    <name evidence="6" type="ORF">OLMES_5490</name>
</gene>
<dbReference type="SUPFAM" id="SSF51735">
    <property type="entry name" value="NAD(P)-binding Rossmann-fold domains"/>
    <property type="match status" value="1"/>
</dbReference>
<evidence type="ECO:0000259" key="4">
    <source>
        <dbReference type="Pfam" id="PF03446"/>
    </source>
</evidence>
<dbReference type="GO" id="GO:0051287">
    <property type="term" value="F:NAD binding"/>
    <property type="evidence" value="ECO:0007669"/>
    <property type="project" value="InterPro"/>
</dbReference>
<organism evidence="6 7">
    <name type="scientific">Oleiphilus messinensis</name>
    <dbReference type="NCBI Taxonomy" id="141451"/>
    <lineage>
        <taxon>Bacteria</taxon>
        <taxon>Pseudomonadati</taxon>
        <taxon>Pseudomonadota</taxon>
        <taxon>Gammaproteobacteria</taxon>
        <taxon>Oceanospirillales</taxon>
        <taxon>Oleiphilaceae</taxon>
        <taxon>Oleiphilus</taxon>
    </lineage>
</organism>
<dbReference type="OrthoDB" id="9786703at2"/>
<dbReference type="KEGG" id="ome:OLMES_5490"/>
<feature type="active site" evidence="3">
    <location>
        <position position="172"/>
    </location>
</feature>
<dbReference type="GO" id="GO:0016054">
    <property type="term" value="P:organic acid catabolic process"/>
    <property type="evidence" value="ECO:0007669"/>
    <property type="project" value="UniProtKB-ARBA"/>
</dbReference>
<dbReference type="AlphaFoldDB" id="A0A1Y0IGP1"/>
<dbReference type="GO" id="GO:0016491">
    <property type="term" value="F:oxidoreductase activity"/>
    <property type="evidence" value="ECO:0007669"/>
    <property type="project" value="UniProtKB-KW"/>
</dbReference>
<feature type="domain" description="6-phosphogluconate dehydrogenase NADP-binding" evidence="4">
    <location>
        <begin position="3"/>
        <end position="163"/>
    </location>
</feature>
<dbReference type="Gene3D" id="3.40.50.720">
    <property type="entry name" value="NAD(P)-binding Rossmann-like Domain"/>
    <property type="match status" value="1"/>
</dbReference>
<evidence type="ECO:0000256" key="2">
    <source>
        <dbReference type="ARBA" id="ARBA00023027"/>
    </source>
</evidence>